<feature type="compositionally biased region" description="Low complexity" evidence="1">
    <location>
        <begin position="265"/>
        <end position="280"/>
    </location>
</feature>
<sequence>MAEVRDTMLLDASQPIRVIEEMEQRFARLFREREAPIKFNLPPLPKPTPDPGTRPERRAQESQLDRLSNRLRVVQQELKRLGDNATDDQLRVLETRLARLTAQAELMAPGLDKGSRAAARLSNVMTGLVTTSASVQTAMSSLGQPKGLQTADSQMKAYAQTLGTVNNLWRLQVLTDEQAAKSAAKLRDELLKLAAAGGTSGDAALKAVQLATQAQRVIDGAMGEATKGASPTTRASPSWTASPAFVVPWACSRLGWAVPSTPGCSPAWAPASPRWAEAPRTWGTRSSLP</sequence>
<name>A0ABW1ZS12_9DEIO</name>
<keyword evidence="3" id="KW-1185">Reference proteome</keyword>
<feature type="region of interest" description="Disordered" evidence="1">
    <location>
        <begin position="265"/>
        <end position="289"/>
    </location>
</feature>
<accession>A0ABW1ZS12</accession>
<evidence type="ECO:0000313" key="3">
    <source>
        <dbReference type="Proteomes" id="UP001596317"/>
    </source>
</evidence>
<feature type="compositionally biased region" description="Basic and acidic residues" evidence="1">
    <location>
        <begin position="53"/>
        <end position="63"/>
    </location>
</feature>
<gene>
    <name evidence="2" type="ORF">ACFP90_23305</name>
</gene>
<evidence type="ECO:0000313" key="2">
    <source>
        <dbReference type="EMBL" id="MFC6662975.1"/>
    </source>
</evidence>
<reference evidence="3" key="1">
    <citation type="journal article" date="2019" name="Int. J. Syst. Evol. Microbiol.">
        <title>The Global Catalogue of Microorganisms (GCM) 10K type strain sequencing project: providing services to taxonomists for standard genome sequencing and annotation.</title>
        <authorList>
            <consortium name="The Broad Institute Genomics Platform"/>
            <consortium name="The Broad Institute Genome Sequencing Center for Infectious Disease"/>
            <person name="Wu L."/>
            <person name="Ma J."/>
        </authorList>
    </citation>
    <scope>NUCLEOTIDE SEQUENCE [LARGE SCALE GENOMIC DNA]</scope>
    <source>
        <strain evidence="3">CCUG 63830</strain>
    </source>
</reference>
<feature type="region of interest" description="Disordered" evidence="1">
    <location>
        <begin position="37"/>
        <end position="63"/>
    </location>
</feature>
<proteinExistence type="predicted"/>
<organism evidence="2 3">
    <name type="scientific">Deinococcus multiflagellatus</name>
    <dbReference type="NCBI Taxonomy" id="1656887"/>
    <lineage>
        <taxon>Bacteria</taxon>
        <taxon>Thermotogati</taxon>
        <taxon>Deinococcota</taxon>
        <taxon>Deinococci</taxon>
        <taxon>Deinococcales</taxon>
        <taxon>Deinococcaceae</taxon>
        <taxon>Deinococcus</taxon>
    </lineage>
</organism>
<dbReference type="EMBL" id="JBHSWB010000002">
    <property type="protein sequence ID" value="MFC6662975.1"/>
    <property type="molecule type" value="Genomic_DNA"/>
</dbReference>
<evidence type="ECO:0000256" key="1">
    <source>
        <dbReference type="SAM" id="MobiDB-lite"/>
    </source>
</evidence>
<dbReference type="Proteomes" id="UP001596317">
    <property type="component" value="Unassembled WGS sequence"/>
</dbReference>
<comment type="caution">
    <text evidence="2">The sequence shown here is derived from an EMBL/GenBank/DDBJ whole genome shotgun (WGS) entry which is preliminary data.</text>
</comment>
<feature type="compositionally biased region" description="Pro residues" evidence="1">
    <location>
        <begin position="42"/>
        <end position="52"/>
    </location>
</feature>
<dbReference type="RefSeq" id="WP_380058885.1">
    <property type="nucleotide sequence ID" value="NZ_JBHSWB010000002.1"/>
</dbReference>
<protein>
    <submittedName>
        <fullName evidence="2">Uncharacterized protein</fullName>
    </submittedName>
</protein>